<gene>
    <name evidence="1" type="ORF">EZS28_037161</name>
</gene>
<dbReference type="AlphaFoldDB" id="A0A5J4UBR6"/>
<reference evidence="1 2" key="1">
    <citation type="submission" date="2019-03" db="EMBL/GenBank/DDBJ databases">
        <title>Single cell metagenomics reveals metabolic interactions within the superorganism composed of flagellate Streblomastix strix and complex community of Bacteroidetes bacteria on its surface.</title>
        <authorList>
            <person name="Treitli S.C."/>
            <person name="Kolisko M."/>
            <person name="Husnik F."/>
            <person name="Keeling P."/>
            <person name="Hampl V."/>
        </authorList>
    </citation>
    <scope>NUCLEOTIDE SEQUENCE [LARGE SCALE GENOMIC DNA]</scope>
    <source>
        <strain evidence="1">ST1C</strain>
    </source>
</reference>
<name>A0A5J4UBR6_9EUKA</name>
<accession>A0A5J4UBR6</accession>
<organism evidence="1 2">
    <name type="scientific">Streblomastix strix</name>
    <dbReference type="NCBI Taxonomy" id="222440"/>
    <lineage>
        <taxon>Eukaryota</taxon>
        <taxon>Metamonada</taxon>
        <taxon>Preaxostyla</taxon>
        <taxon>Oxymonadida</taxon>
        <taxon>Streblomastigidae</taxon>
        <taxon>Streblomastix</taxon>
    </lineage>
</organism>
<proteinExistence type="predicted"/>
<dbReference type="SUPFAM" id="SSF56672">
    <property type="entry name" value="DNA/RNA polymerases"/>
    <property type="match status" value="1"/>
</dbReference>
<dbReference type="EMBL" id="SNRW01018470">
    <property type="protein sequence ID" value="KAA6367312.1"/>
    <property type="molecule type" value="Genomic_DNA"/>
</dbReference>
<evidence type="ECO:0000313" key="1">
    <source>
        <dbReference type="EMBL" id="KAA6367312.1"/>
    </source>
</evidence>
<comment type="caution">
    <text evidence="1">The sequence shown here is derived from an EMBL/GenBank/DDBJ whole genome shotgun (WGS) entry which is preliminary data.</text>
</comment>
<protein>
    <submittedName>
        <fullName evidence="1">Uncharacterized protein</fullName>
    </submittedName>
</protein>
<dbReference type="Proteomes" id="UP000324800">
    <property type="component" value="Unassembled WGS sequence"/>
</dbReference>
<sequence>MRSRITGGLSNVMHRDSRSGIDFIKRIQYDKDNKKVTVITTDHRITHVVGVDFNSLYPSVMSSKPHQFINYTNGKMHMCGSQTEDKGHIDQNYINDYINFPPILRDYDFTTDERTIDDVKQIVLFNKHDQLNSFIKEFTKSRIEAKLDENKGQEQFFKIIMNSSYSSDGMNTEKYHKVKIMNKKQTERTIRSKAFMEEQKLSEDSYLVQMNPEHCRCKNPLQVAFFVQDNAKFCIRGDVHDEKKILGLAIERQGIAMIALAPKNYMIETNYNGNSKIKLKEVNQKTNKITKAQIVDCIEEGKITKCTNMRLGQKNHQMSQLAIEKNGITGIHTKISVSPKFTPKQITQVSILAVLNKQVGRQAIKKIEFF</sequence>
<dbReference type="InterPro" id="IPR043502">
    <property type="entry name" value="DNA/RNA_pol_sf"/>
</dbReference>
<evidence type="ECO:0000313" key="2">
    <source>
        <dbReference type="Proteomes" id="UP000324800"/>
    </source>
</evidence>